<evidence type="ECO:0000313" key="1">
    <source>
        <dbReference type="EMBL" id="KXV02868.1"/>
    </source>
</evidence>
<dbReference type="RefSeq" id="WP_011251535.1">
    <property type="nucleotide sequence ID" value="NZ_LHZB01000080.1"/>
</dbReference>
<accession>A0A149QZV0</accession>
<name>A0A149QZV0_9PROT</name>
<reference evidence="1 2" key="1">
    <citation type="submission" date="2015-06" db="EMBL/GenBank/DDBJ databases">
        <title>Improved classification and identification of acetic acid bacteria using matrix-assisted laser desorption/ionization time-of-flight mass spectrometry; Gluconobacter nephelii and Gluconobacter uchimurae are later heterotypic synonyms of Gluconobacter japonicus and Gluconobacter oxydans, respectively.</title>
        <authorList>
            <person name="Li L."/>
            <person name="Cleenwerck I."/>
            <person name="De Vuyst L."/>
            <person name="Vandamme P."/>
        </authorList>
    </citation>
    <scope>NUCLEOTIDE SEQUENCE [LARGE SCALE GENOMIC DNA]</scope>
    <source>
        <strain evidence="1 2">LMG 1764</strain>
    </source>
</reference>
<dbReference type="PATRIC" id="fig|442.7.peg.3498"/>
<evidence type="ECO:0000313" key="2">
    <source>
        <dbReference type="Proteomes" id="UP000075573"/>
    </source>
</evidence>
<dbReference type="AlphaFoldDB" id="A0A149QZV0"/>
<sequence>MSHALAQYVPDASAKSLPLRRLEHLARGFAIADALMTFLENTRFDSSIEKAAEDARAAGATPEEIRAASNGLA</sequence>
<comment type="caution">
    <text evidence="1">The sequence shown here is derived from an EMBL/GenBank/DDBJ whole genome shotgun (WGS) entry which is preliminary data.</text>
</comment>
<dbReference type="EMBL" id="LHZB01000080">
    <property type="protein sequence ID" value="KXV02868.1"/>
    <property type="molecule type" value="Genomic_DNA"/>
</dbReference>
<protein>
    <submittedName>
        <fullName evidence="1">Uncharacterized protein</fullName>
    </submittedName>
</protein>
<dbReference type="Proteomes" id="UP000075573">
    <property type="component" value="Unassembled WGS sequence"/>
</dbReference>
<gene>
    <name evidence="1" type="ORF">AD929_01585</name>
</gene>
<proteinExistence type="predicted"/>
<organism evidence="1 2">
    <name type="scientific">Gluconobacter potus</name>
    <dbReference type="NCBI Taxonomy" id="2724927"/>
    <lineage>
        <taxon>Bacteria</taxon>
        <taxon>Pseudomonadati</taxon>
        <taxon>Pseudomonadota</taxon>
        <taxon>Alphaproteobacteria</taxon>
        <taxon>Acetobacterales</taxon>
        <taxon>Acetobacteraceae</taxon>
        <taxon>Gluconobacter</taxon>
    </lineage>
</organism>